<dbReference type="Pfam" id="PF00582">
    <property type="entry name" value="Usp"/>
    <property type="match status" value="2"/>
</dbReference>
<evidence type="ECO:0000313" key="4">
    <source>
        <dbReference type="EMBL" id="RKW70860.1"/>
    </source>
</evidence>
<comment type="caution">
    <text evidence="4">The sequence shown here is derived from an EMBL/GenBank/DDBJ whole genome shotgun (WGS) entry which is preliminary data.</text>
</comment>
<comment type="similarity">
    <text evidence="1">Belongs to the universal stress protein A family.</text>
</comment>
<name>A0A496PK92_9MICC</name>
<dbReference type="InterPro" id="IPR006016">
    <property type="entry name" value="UspA"/>
</dbReference>
<proteinExistence type="inferred from homology"/>
<accession>A0A496PK92</accession>
<protein>
    <submittedName>
        <fullName evidence="4">Universal stress protein</fullName>
    </submittedName>
</protein>
<dbReference type="PANTHER" id="PTHR46268:SF27">
    <property type="entry name" value="UNIVERSAL STRESS PROTEIN RV2623"/>
    <property type="match status" value="1"/>
</dbReference>
<sequence length="320" mass="32965">MKYVVGYTADRGGKLALDLASNLAYSTRDSADPVELDLVMVVRHESPFTVAGPGADPQGFEQILDTTLRQWADDALATIPAGVTGRVLIRAADSEAEGILAAADEVDARMIVVAPRSHGLGGSLGSVANALMHSSPVPVMLAVANSTPEEPTAPGPSRVTAFVGTKAGADAVAHVAAVTAQYHHLPLRIVSLLELDQARGQDAAQIAEARELIEDIAGRATLSSEVVVAPGRSLDEAIAGIEWRKHEIAMLGSSRLGGRTLFLGSTAHKVLRATPVPVVVVPRAPRTVPHASSGSETDPEPRTGAGSDSGSGRPTAGGQA</sequence>
<dbReference type="AlphaFoldDB" id="A0A496PK92"/>
<keyword evidence="5" id="KW-1185">Reference proteome</keyword>
<dbReference type="Proteomes" id="UP000273119">
    <property type="component" value="Unassembled WGS sequence"/>
</dbReference>
<feature type="region of interest" description="Disordered" evidence="2">
    <location>
        <begin position="282"/>
        <end position="320"/>
    </location>
</feature>
<feature type="domain" description="UspA" evidence="3">
    <location>
        <begin position="171"/>
        <end position="282"/>
    </location>
</feature>
<dbReference type="SUPFAM" id="SSF52402">
    <property type="entry name" value="Adenine nucleotide alpha hydrolases-like"/>
    <property type="match status" value="2"/>
</dbReference>
<gene>
    <name evidence="4" type="ORF">DWQ67_07170</name>
</gene>
<evidence type="ECO:0000256" key="1">
    <source>
        <dbReference type="ARBA" id="ARBA00008791"/>
    </source>
</evidence>
<evidence type="ECO:0000259" key="3">
    <source>
        <dbReference type="Pfam" id="PF00582"/>
    </source>
</evidence>
<dbReference type="RefSeq" id="WP_121484886.1">
    <property type="nucleotide sequence ID" value="NZ_QQXL01000003.1"/>
</dbReference>
<dbReference type="PANTHER" id="PTHR46268">
    <property type="entry name" value="STRESS RESPONSE PROTEIN NHAX"/>
    <property type="match status" value="1"/>
</dbReference>
<dbReference type="InterPro" id="IPR014729">
    <property type="entry name" value="Rossmann-like_a/b/a_fold"/>
</dbReference>
<evidence type="ECO:0000256" key="2">
    <source>
        <dbReference type="SAM" id="MobiDB-lite"/>
    </source>
</evidence>
<dbReference type="Gene3D" id="3.40.50.620">
    <property type="entry name" value="HUPs"/>
    <property type="match status" value="2"/>
</dbReference>
<evidence type="ECO:0000313" key="5">
    <source>
        <dbReference type="Proteomes" id="UP000273119"/>
    </source>
</evidence>
<feature type="domain" description="UspA" evidence="3">
    <location>
        <begin position="33"/>
        <end position="141"/>
    </location>
</feature>
<dbReference type="EMBL" id="QQXL01000003">
    <property type="protein sequence ID" value="RKW70860.1"/>
    <property type="molecule type" value="Genomic_DNA"/>
</dbReference>
<organism evidence="4 5">
    <name type="scientific">Galactobacter caseinivorans</name>
    <dbReference type="NCBI Taxonomy" id="2676123"/>
    <lineage>
        <taxon>Bacteria</taxon>
        <taxon>Bacillati</taxon>
        <taxon>Actinomycetota</taxon>
        <taxon>Actinomycetes</taxon>
        <taxon>Micrococcales</taxon>
        <taxon>Micrococcaceae</taxon>
        <taxon>Galactobacter</taxon>
    </lineage>
</organism>
<reference evidence="4 5" key="1">
    <citation type="submission" date="2018-07" db="EMBL/GenBank/DDBJ databases">
        <title>Arthrobacter sp. nov., isolated from raw cow's milk with high bacterial count.</title>
        <authorList>
            <person name="Hahne J."/>
            <person name="Isele D."/>
            <person name="Lipski A."/>
        </authorList>
    </citation>
    <scope>NUCLEOTIDE SEQUENCE [LARGE SCALE GENOMIC DNA]</scope>
    <source>
        <strain evidence="4 5">JZ R-183</strain>
    </source>
</reference>